<accession>E6VXW7</accession>
<evidence type="ECO:0000256" key="6">
    <source>
        <dbReference type="RuleBase" id="RU003983"/>
    </source>
</evidence>
<dbReference type="InterPro" id="IPR051156">
    <property type="entry name" value="Mito/Outer_Membr_Metalloprot"/>
</dbReference>
<dbReference type="GO" id="GO:0004222">
    <property type="term" value="F:metalloendopeptidase activity"/>
    <property type="evidence" value="ECO:0007669"/>
    <property type="project" value="InterPro"/>
</dbReference>
<evidence type="ECO:0000259" key="7">
    <source>
        <dbReference type="Pfam" id="PF01435"/>
    </source>
</evidence>
<evidence type="ECO:0000256" key="2">
    <source>
        <dbReference type="ARBA" id="ARBA00022723"/>
    </source>
</evidence>
<evidence type="ECO:0000313" key="9">
    <source>
        <dbReference type="Proteomes" id="UP000002191"/>
    </source>
</evidence>
<name>E6VXW7_PSEA9</name>
<keyword evidence="3 6" id="KW-0378">Hydrolase</keyword>
<dbReference type="GO" id="GO:0016020">
    <property type="term" value="C:membrane"/>
    <property type="evidence" value="ECO:0007669"/>
    <property type="project" value="TreeGrafter"/>
</dbReference>
<dbReference type="Pfam" id="PF01435">
    <property type="entry name" value="Peptidase_M48"/>
    <property type="match status" value="1"/>
</dbReference>
<reference evidence="9" key="1">
    <citation type="submission" date="2010-12" db="EMBL/GenBank/DDBJ databases">
        <title>Complete sequence of Desulfovibrio aespoeensis Aspo-2.</title>
        <authorList>
            <consortium name="US DOE Joint Genome Institute"/>
            <person name="Lucas S."/>
            <person name="Copeland A."/>
            <person name="Lapidus A."/>
            <person name="Cheng J.-F."/>
            <person name="Goodwin L."/>
            <person name="Pitluck S."/>
            <person name="Chertkov O."/>
            <person name="Misra M."/>
            <person name="Detter J.C."/>
            <person name="Han C."/>
            <person name="Tapia R."/>
            <person name="Land M."/>
            <person name="Hauser L."/>
            <person name="Kyrpides N."/>
            <person name="Ivanova N."/>
            <person name="Ovchinnikova G."/>
            <person name="Pedersen K."/>
            <person name="Jagevall S."/>
            <person name="Hazen T."/>
            <person name="Woyke T."/>
        </authorList>
    </citation>
    <scope>NUCLEOTIDE SEQUENCE [LARGE SCALE GENOMIC DNA]</scope>
    <source>
        <strain evidence="9">ATCC 700646 / DSM 10631 / Aspo-2</strain>
    </source>
</reference>
<dbReference type="GO" id="GO:0051603">
    <property type="term" value="P:proteolysis involved in protein catabolic process"/>
    <property type="evidence" value="ECO:0007669"/>
    <property type="project" value="TreeGrafter"/>
</dbReference>
<keyword evidence="4 6" id="KW-0862">Zinc</keyword>
<dbReference type="OrthoDB" id="9810445at2"/>
<keyword evidence="2" id="KW-0479">Metal-binding</keyword>
<keyword evidence="9" id="KW-1185">Reference proteome</keyword>
<dbReference type="KEGG" id="das:Daes_1661"/>
<comment type="cofactor">
    <cofactor evidence="6">
        <name>Zn(2+)</name>
        <dbReference type="ChEBI" id="CHEBI:29105"/>
    </cofactor>
    <text evidence="6">Binds 1 zinc ion per subunit.</text>
</comment>
<comment type="similarity">
    <text evidence="6">Belongs to the peptidase M48 family.</text>
</comment>
<dbReference type="AlphaFoldDB" id="E6VXW7"/>
<dbReference type="CDD" id="cd07334">
    <property type="entry name" value="M48C_loiP_like"/>
    <property type="match status" value="1"/>
</dbReference>
<sequence>MMLAFASDACSLVQRVWYERLFSLLLMAGLATLLTGCENTDMQMATEAGIDAYKAITLSGEQVAELAGKSSAFMDSEQAIAPADNHYAKRLRSLVGDLHEQDGYTFNYKVYLRDEVNAFAVADGSIRIFSGLMDMLDDGELQFVIGHEMGHIVKQHTANQLRLAYAASALRKGLAAQEGVVADIARSQLGGLVQRLTAAQFSQLEEKVADDYGLSFLNAQGYPPEDVVSALNKLAGLGSGHSFLSSHPDPALRAERISLQIQGKALSIEETQKNLLITIKQKMNEWYNHLRKIVAGLIKSLAGQSDIKRGAV</sequence>
<dbReference type="RefSeq" id="WP_013514591.1">
    <property type="nucleotide sequence ID" value="NC_014844.1"/>
</dbReference>
<dbReference type="GO" id="GO:0046872">
    <property type="term" value="F:metal ion binding"/>
    <property type="evidence" value="ECO:0007669"/>
    <property type="project" value="UniProtKB-KW"/>
</dbReference>
<reference evidence="8 9" key="2">
    <citation type="journal article" date="2014" name="Genome Announc.">
        <title>Complete Genome Sequence of the Subsurface, Mesophilic Sulfate-Reducing Bacterium Desulfovibrio aespoeensis Aspo-2.</title>
        <authorList>
            <person name="Pedersen K."/>
            <person name="Bengtsson A."/>
            <person name="Edlund J."/>
            <person name="Rabe L."/>
            <person name="Hazen T."/>
            <person name="Chakraborty R."/>
            <person name="Goodwin L."/>
            <person name="Shapiro N."/>
        </authorList>
    </citation>
    <scope>NUCLEOTIDE SEQUENCE [LARGE SCALE GENOMIC DNA]</scope>
    <source>
        <strain evidence="9">ATCC 700646 / DSM 10631 / Aspo-2</strain>
    </source>
</reference>
<dbReference type="PANTHER" id="PTHR22726">
    <property type="entry name" value="METALLOENDOPEPTIDASE OMA1"/>
    <property type="match status" value="1"/>
</dbReference>
<dbReference type="EMBL" id="CP002431">
    <property type="protein sequence ID" value="ADU62674.1"/>
    <property type="molecule type" value="Genomic_DNA"/>
</dbReference>
<feature type="domain" description="Peptidase M48" evidence="7">
    <location>
        <begin position="106"/>
        <end position="258"/>
    </location>
</feature>
<dbReference type="InterPro" id="IPR001915">
    <property type="entry name" value="Peptidase_M48"/>
</dbReference>
<evidence type="ECO:0000256" key="5">
    <source>
        <dbReference type="ARBA" id="ARBA00023049"/>
    </source>
</evidence>
<evidence type="ECO:0000313" key="8">
    <source>
        <dbReference type="EMBL" id="ADU62674.1"/>
    </source>
</evidence>
<dbReference type="eggNOG" id="COG0501">
    <property type="taxonomic scope" value="Bacteria"/>
</dbReference>
<organism evidence="8 9">
    <name type="scientific">Pseudodesulfovibrio aespoeensis (strain ATCC 700646 / DSM 10631 / Aspo-2)</name>
    <name type="common">Desulfovibrio aespoeensis</name>
    <dbReference type="NCBI Taxonomy" id="643562"/>
    <lineage>
        <taxon>Bacteria</taxon>
        <taxon>Pseudomonadati</taxon>
        <taxon>Thermodesulfobacteriota</taxon>
        <taxon>Desulfovibrionia</taxon>
        <taxon>Desulfovibrionales</taxon>
        <taxon>Desulfovibrionaceae</taxon>
    </lineage>
</organism>
<dbReference type="STRING" id="643562.Daes_1661"/>
<dbReference type="Gene3D" id="3.30.2010.10">
    <property type="entry name" value="Metalloproteases ('zincins'), catalytic domain"/>
    <property type="match status" value="1"/>
</dbReference>
<dbReference type="PANTHER" id="PTHR22726:SF8">
    <property type="entry name" value="METALLOPROTEASE YCAL"/>
    <property type="match status" value="1"/>
</dbReference>
<keyword evidence="1 6" id="KW-0645">Protease</keyword>
<protein>
    <submittedName>
        <fullName evidence="8">Peptidase M48 Ste24p</fullName>
    </submittedName>
</protein>
<gene>
    <name evidence="8" type="ordered locus">Daes_1661</name>
</gene>
<proteinExistence type="inferred from homology"/>
<dbReference type="HOGENOM" id="CLU_074068_0_1_7"/>
<dbReference type="Proteomes" id="UP000002191">
    <property type="component" value="Chromosome"/>
</dbReference>
<keyword evidence="5 6" id="KW-0482">Metalloprotease</keyword>
<evidence type="ECO:0000256" key="1">
    <source>
        <dbReference type="ARBA" id="ARBA00022670"/>
    </source>
</evidence>
<dbReference type="SUPFAM" id="SSF55486">
    <property type="entry name" value="Metalloproteases ('zincins'), catalytic domain"/>
    <property type="match status" value="1"/>
</dbReference>
<evidence type="ECO:0000256" key="3">
    <source>
        <dbReference type="ARBA" id="ARBA00022801"/>
    </source>
</evidence>
<evidence type="ECO:0000256" key="4">
    <source>
        <dbReference type="ARBA" id="ARBA00022833"/>
    </source>
</evidence>